<organism evidence="1">
    <name type="scientific">bioreactor metagenome</name>
    <dbReference type="NCBI Taxonomy" id="1076179"/>
    <lineage>
        <taxon>unclassified sequences</taxon>
        <taxon>metagenomes</taxon>
        <taxon>ecological metagenomes</taxon>
    </lineage>
</organism>
<dbReference type="AlphaFoldDB" id="A0A645BIK7"/>
<dbReference type="EMBL" id="VSSQ01020444">
    <property type="protein sequence ID" value="MPM65299.1"/>
    <property type="molecule type" value="Genomic_DNA"/>
</dbReference>
<protein>
    <submittedName>
        <fullName evidence="1">Uncharacterized protein</fullName>
    </submittedName>
</protein>
<proteinExistence type="predicted"/>
<sequence>MGTRSIVAVSRSVRILQGHRISIGICGIGGDVDEKLSILGGTGWNGLYHRSIRRRIGYRNTLRMGDYTSRAVSNRSGQGKTAGVADGDSAAVIVQGTLIGYGVAVLLQRPDYGIAADVLNILCGNIKLRTVVNGLRHGEGVLHHRQDADIFVVGITAFQIVGHGCGENILAVALKGNFAALGGEAAVKRLGERNALAVLADGPLHRQNIIIAMSSEVNGGISVGKGRKFKADSQYGKHLAPVLAFIQKDTAGIIGDSRYQLIDARSFETDGTAVIRELSVHVSRPILEPEGVIHQPFDGEAVQMVGFGFDHDIGVGMGVFWQAVGKVGHGINLEALLIAVAPAAIIGELRFQDIAALGAELQLTAVVAQRTLRRIGEGYLLAVMQQGPFGGMATDLSEHRFHHNRFVGMEDFGQVESRRAHRVDRDACATGKHSAGSIGNGSGQRIDTFFLESDAAMVGISFNPCVDVSGFSVAGQGVG</sequence>
<reference evidence="1" key="1">
    <citation type="submission" date="2019-08" db="EMBL/GenBank/DDBJ databases">
        <authorList>
            <person name="Kucharzyk K."/>
            <person name="Murdoch R.W."/>
            <person name="Higgins S."/>
            <person name="Loffler F."/>
        </authorList>
    </citation>
    <scope>NUCLEOTIDE SEQUENCE</scope>
</reference>
<name>A0A645BIK7_9ZZZZ</name>
<evidence type="ECO:0000313" key="1">
    <source>
        <dbReference type="EMBL" id="MPM65299.1"/>
    </source>
</evidence>
<gene>
    <name evidence="1" type="ORF">SDC9_112194</name>
</gene>
<comment type="caution">
    <text evidence="1">The sequence shown here is derived from an EMBL/GenBank/DDBJ whole genome shotgun (WGS) entry which is preliminary data.</text>
</comment>
<accession>A0A645BIK7</accession>